<dbReference type="EMBL" id="CADCUX010000145">
    <property type="protein sequence ID" value="CAA9394782.1"/>
    <property type="molecule type" value="Genomic_DNA"/>
</dbReference>
<dbReference type="Pfam" id="PF13098">
    <property type="entry name" value="Thioredoxin_2"/>
    <property type="match status" value="1"/>
</dbReference>
<gene>
    <name evidence="3" type="ORF">AVDCRST_MAG51-667</name>
</gene>
<feature type="chain" id="PRO_5026828688" description="Thioredoxin-like fold domain-containing protein" evidence="1">
    <location>
        <begin position="29"/>
        <end position="158"/>
    </location>
</feature>
<dbReference type="InterPro" id="IPR012336">
    <property type="entry name" value="Thioredoxin-like_fold"/>
</dbReference>
<dbReference type="AlphaFoldDB" id="A0A6J4NXN7"/>
<protein>
    <recommendedName>
        <fullName evidence="2">Thioredoxin-like fold domain-containing protein</fullName>
    </recommendedName>
</protein>
<dbReference type="InterPro" id="IPR036249">
    <property type="entry name" value="Thioredoxin-like_sf"/>
</dbReference>
<accession>A0A6J4NXN7</accession>
<sequence length="158" mass="17079">MSASASPFRMRRALLLGTAGWLAWPAWAAESTLPAPADLRRELAQARSKGRALVVMVSLHGCPYCKVVRESHLLALRAEGQPVVQVELGGAQPVLDFEGRSTSHRRLIASWGIDVAPTVLFFGPGGREVADRLVGAGIPDFYGAYLEERVQRANRASS</sequence>
<reference evidence="3" key="1">
    <citation type="submission" date="2020-02" db="EMBL/GenBank/DDBJ databases">
        <authorList>
            <person name="Meier V. D."/>
        </authorList>
    </citation>
    <scope>NUCLEOTIDE SEQUENCE</scope>
    <source>
        <strain evidence="3">AVDCRST_MAG51</strain>
    </source>
</reference>
<evidence type="ECO:0000313" key="3">
    <source>
        <dbReference type="EMBL" id="CAA9394782.1"/>
    </source>
</evidence>
<organism evidence="3">
    <name type="scientific">uncultured Ramlibacter sp</name>
    <dbReference type="NCBI Taxonomy" id="260755"/>
    <lineage>
        <taxon>Bacteria</taxon>
        <taxon>Pseudomonadati</taxon>
        <taxon>Pseudomonadota</taxon>
        <taxon>Betaproteobacteria</taxon>
        <taxon>Burkholderiales</taxon>
        <taxon>Comamonadaceae</taxon>
        <taxon>Ramlibacter</taxon>
        <taxon>environmental samples</taxon>
    </lineage>
</organism>
<feature type="domain" description="Thioredoxin-like fold" evidence="2">
    <location>
        <begin position="46"/>
        <end position="137"/>
    </location>
</feature>
<name>A0A6J4NXN7_9BURK</name>
<evidence type="ECO:0000259" key="2">
    <source>
        <dbReference type="Pfam" id="PF13098"/>
    </source>
</evidence>
<dbReference type="SUPFAM" id="SSF52833">
    <property type="entry name" value="Thioredoxin-like"/>
    <property type="match status" value="1"/>
</dbReference>
<evidence type="ECO:0000256" key="1">
    <source>
        <dbReference type="SAM" id="SignalP"/>
    </source>
</evidence>
<proteinExistence type="predicted"/>
<keyword evidence="1" id="KW-0732">Signal</keyword>
<feature type="signal peptide" evidence="1">
    <location>
        <begin position="1"/>
        <end position="28"/>
    </location>
</feature>
<dbReference type="Gene3D" id="3.40.30.10">
    <property type="entry name" value="Glutaredoxin"/>
    <property type="match status" value="1"/>
</dbReference>